<comment type="caution">
    <text evidence="1">The sequence shown here is derived from an EMBL/GenBank/DDBJ whole genome shotgun (WGS) entry which is preliminary data.</text>
</comment>
<gene>
    <name evidence="1" type="ORF">S12H4_08509</name>
</gene>
<proteinExistence type="predicted"/>
<dbReference type="EMBL" id="BARW01003293">
    <property type="protein sequence ID" value="GAI65554.1"/>
    <property type="molecule type" value="Genomic_DNA"/>
</dbReference>
<evidence type="ECO:0000313" key="1">
    <source>
        <dbReference type="EMBL" id="GAI65554.1"/>
    </source>
</evidence>
<organism evidence="1">
    <name type="scientific">marine sediment metagenome</name>
    <dbReference type="NCBI Taxonomy" id="412755"/>
    <lineage>
        <taxon>unclassified sequences</taxon>
        <taxon>metagenomes</taxon>
        <taxon>ecological metagenomes</taxon>
    </lineage>
</organism>
<sequence length="76" mass="8859">MERCINDLFSYCLAPDNKIANSEPKTFRDMGNRDHTITLPFVSCPYDRYNCPHRLSQAELDKRIRAAKSQQLNIAR</sequence>
<name>X1SCS7_9ZZZZ</name>
<protein>
    <submittedName>
        <fullName evidence="1">Uncharacterized protein</fullName>
    </submittedName>
</protein>
<accession>X1SCS7</accession>
<reference evidence="1" key="1">
    <citation type="journal article" date="2014" name="Front. Microbiol.">
        <title>High frequency of phylogenetically diverse reductive dehalogenase-homologous genes in deep subseafloor sedimentary metagenomes.</title>
        <authorList>
            <person name="Kawai M."/>
            <person name="Futagami T."/>
            <person name="Toyoda A."/>
            <person name="Takaki Y."/>
            <person name="Nishi S."/>
            <person name="Hori S."/>
            <person name="Arai W."/>
            <person name="Tsubouchi T."/>
            <person name="Morono Y."/>
            <person name="Uchiyama I."/>
            <person name="Ito T."/>
            <person name="Fujiyama A."/>
            <person name="Inagaki F."/>
            <person name="Takami H."/>
        </authorList>
    </citation>
    <scope>NUCLEOTIDE SEQUENCE</scope>
    <source>
        <strain evidence="1">Expedition CK06-06</strain>
    </source>
</reference>
<dbReference type="AlphaFoldDB" id="X1SCS7"/>